<dbReference type="SMART" id="SM01079">
    <property type="entry name" value="CHASE"/>
    <property type="match status" value="1"/>
</dbReference>
<dbReference type="RefSeq" id="WP_183345987.1">
    <property type="nucleotide sequence ID" value="NZ_JACHNU010000013.1"/>
</dbReference>
<evidence type="ECO:0000256" key="4">
    <source>
        <dbReference type="ARBA" id="ARBA00023136"/>
    </source>
</evidence>
<dbReference type="Gene3D" id="3.30.450.350">
    <property type="entry name" value="CHASE domain"/>
    <property type="match status" value="1"/>
</dbReference>
<dbReference type="CDD" id="cd01948">
    <property type="entry name" value="EAL"/>
    <property type="match status" value="1"/>
</dbReference>
<dbReference type="FunFam" id="3.30.70.270:FF:000001">
    <property type="entry name" value="Diguanylate cyclase domain protein"/>
    <property type="match status" value="1"/>
</dbReference>
<keyword evidence="2 6" id="KW-0812">Transmembrane</keyword>
<dbReference type="Pfam" id="PF00563">
    <property type="entry name" value="EAL"/>
    <property type="match status" value="1"/>
</dbReference>
<dbReference type="InterPro" id="IPR043128">
    <property type="entry name" value="Rev_trsase/Diguanyl_cyclase"/>
</dbReference>
<dbReference type="GO" id="GO:0007165">
    <property type="term" value="P:signal transduction"/>
    <property type="evidence" value="ECO:0007669"/>
    <property type="project" value="UniProtKB-ARBA"/>
</dbReference>
<dbReference type="InterPro" id="IPR035919">
    <property type="entry name" value="EAL_sf"/>
</dbReference>
<dbReference type="SMART" id="SM00267">
    <property type="entry name" value="GGDEF"/>
    <property type="match status" value="1"/>
</dbReference>
<dbReference type="AlphaFoldDB" id="A0A840IM54"/>
<dbReference type="Gene3D" id="3.30.70.270">
    <property type="match status" value="1"/>
</dbReference>
<feature type="domain" description="PAC" evidence="8">
    <location>
        <begin position="519"/>
        <end position="571"/>
    </location>
</feature>
<keyword evidence="4 6" id="KW-0472">Membrane</keyword>
<dbReference type="InterPro" id="IPR006189">
    <property type="entry name" value="CHASE_dom"/>
</dbReference>
<dbReference type="Proteomes" id="UP000585272">
    <property type="component" value="Unassembled WGS sequence"/>
</dbReference>
<keyword evidence="12" id="KW-1185">Reference proteome</keyword>
<dbReference type="InterPro" id="IPR013767">
    <property type="entry name" value="PAS_fold"/>
</dbReference>
<dbReference type="SMART" id="SM00091">
    <property type="entry name" value="PAS"/>
    <property type="match status" value="2"/>
</dbReference>
<dbReference type="SUPFAM" id="SSF55785">
    <property type="entry name" value="PYP-like sensor domain (PAS domain)"/>
    <property type="match status" value="2"/>
</dbReference>
<organism evidence="11 12">
    <name type="scientific">Conexibacter arvalis</name>
    <dbReference type="NCBI Taxonomy" id="912552"/>
    <lineage>
        <taxon>Bacteria</taxon>
        <taxon>Bacillati</taxon>
        <taxon>Actinomycetota</taxon>
        <taxon>Thermoleophilia</taxon>
        <taxon>Solirubrobacterales</taxon>
        <taxon>Conexibacteraceae</taxon>
        <taxon>Conexibacter</taxon>
    </lineage>
</organism>
<dbReference type="InterPro" id="IPR001610">
    <property type="entry name" value="PAC"/>
</dbReference>
<dbReference type="CDD" id="cd00130">
    <property type="entry name" value="PAS"/>
    <property type="match status" value="2"/>
</dbReference>
<name>A0A840IM54_9ACTN</name>
<dbReference type="InterPro" id="IPR000160">
    <property type="entry name" value="GGDEF_dom"/>
</dbReference>
<evidence type="ECO:0000256" key="5">
    <source>
        <dbReference type="SAM" id="Coils"/>
    </source>
</evidence>
<reference evidence="11 12" key="1">
    <citation type="submission" date="2020-08" db="EMBL/GenBank/DDBJ databases">
        <title>Genomic Encyclopedia of Archaeal and Bacterial Type Strains, Phase II (KMG-II): from individual species to whole genera.</title>
        <authorList>
            <person name="Goeker M."/>
        </authorList>
    </citation>
    <scope>NUCLEOTIDE SEQUENCE [LARGE SCALE GENOMIC DNA]</scope>
    <source>
        <strain evidence="11 12">DSM 23288</strain>
    </source>
</reference>
<dbReference type="InterPro" id="IPR001633">
    <property type="entry name" value="EAL_dom"/>
</dbReference>
<dbReference type="Gene3D" id="3.20.20.450">
    <property type="entry name" value="EAL domain"/>
    <property type="match status" value="1"/>
</dbReference>
<dbReference type="PROSITE" id="PS50883">
    <property type="entry name" value="EAL"/>
    <property type="match status" value="1"/>
</dbReference>
<dbReference type="InterPro" id="IPR052155">
    <property type="entry name" value="Biofilm_reg_signaling"/>
</dbReference>
<feature type="domain" description="PAS" evidence="7">
    <location>
        <begin position="445"/>
        <end position="515"/>
    </location>
</feature>
<protein>
    <submittedName>
        <fullName evidence="11">Diguanylate cyclase (GGDEF)-like protein/PAS domain S-box-containing protein</fullName>
    </submittedName>
</protein>
<dbReference type="PANTHER" id="PTHR44757">
    <property type="entry name" value="DIGUANYLATE CYCLASE DGCP"/>
    <property type="match status" value="1"/>
</dbReference>
<dbReference type="NCBIfam" id="TIGR00254">
    <property type="entry name" value="GGDEF"/>
    <property type="match status" value="1"/>
</dbReference>
<feature type="domain" description="GGDEF" evidence="10">
    <location>
        <begin position="603"/>
        <end position="738"/>
    </location>
</feature>
<gene>
    <name evidence="11" type="ORF">BDZ31_004855</name>
</gene>
<dbReference type="InterPro" id="IPR029787">
    <property type="entry name" value="Nucleotide_cyclase"/>
</dbReference>
<dbReference type="SUPFAM" id="SSF55073">
    <property type="entry name" value="Nucleotide cyclase"/>
    <property type="match status" value="1"/>
</dbReference>
<dbReference type="PROSITE" id="PS50112">
    <property type="entry name" value="PAS"/>
    <property type="match status" value="2"/>
</dbReference>
<sequence>MTLRRRRMPVALLGVALLACATLAGAWASARHERAIALERQQELHARAISLLGSTLTTARARLTDLATLLSMPSASAREFELSGGRLRNQAALGAVWHVDRIPGDAARGRPERYLLAQSLGRVSGPRPGTDLATDPTLRAALYATMELGTAQVTKVTPIPGAGWSGIAFAAPIHRGGTIPATVAARRRATTGFAVAVYPAETVRMGIESMIPEEVRYALRLGGEWIAGDPPPRDEALSTAFSGGGQEWLFAIGRPDLGYGVTWAIAISGAVLTVALGLLIWQAARRERYALELVDTRMAERDRAEAELRAAEQRHRLLADNATDMILVFDPTGTVTYVSPASRELMGYAPKELIGRKPREFVHSDDRDEVIGARERVIEQGGAITVTSRIRHRDGHWVWIEARVRRVIDPDTGEMREGQAIIRDVSDRVASDAALREGVERIAAAEQRFRTAFEAAPIGMALSDLDGCFIQVNDALCAITGYTREELEEMSFAELSHPADAARDREMMDSLLSGEQSTFWMEKRYVDVVGQVVWVAVHATLVRAADGSPQHFLGQIQDVSERVRYEAQLQHMADHDPLTGLLNRRSFERELDQHINRVRRYGAEGAALVLDIDRFKHINDTLGHNVGDELIVKVAQTLRTRLRDSDVLARLGGDEFAVLLPRGGREEAEAVAESILAAVRAQSVLTTAGRRRPITTSIGIALFGESEQLSAEDVLVNADLAMYDAKEAGRDRAATFSSQERGASRMKARITWAERIRDALEEDRFTLYAQPIVELGSGAVRQHELLLRMLDEHGEVIPPAAFVGIAERFDLMQEIDRWVVARALRHMGEQRRLGRELVFEVNISGSSTGDPDLLTIIQRELADNDVDPMNLVLEVTETTAVANIPRAQEFAQRLAEMGCRFALDDFGAGFGSFYYLKHLPFDILKIDGEFVRSCTTSQTDQLLVRAAVEIARGMGKETIAEYVGDEATVELLRRLGVDYAQGFHVGRPAPLHEALAVAPSL</sequence>
<dbReference type="GO" id="GO:0016020">
    <property type="term" value="C:membrane"/>
    <property type="evidence" value="ECO:0007669"/>
    <property type="project" value="UniProtKB-SubCell"/>
</dbReference>
<feature type="transmembrane region" description="Helical" evidence="6">
    <location>
        <begin position="257"/>
        <end position="281"/>
    </location>
</feature>
<dbReference type="NCBIfam" id="TIGR00229">
    <property type="entry name" value="sensory_box"/>
    <property type="match status" value="2"/>
</dbReference>
<evidence type="ECO:0000259" key="8">
    <source>
        <dbReference type="PROSITE" id="PS50113"/>
    </source>
</evidence>
<dbReference type="EMBL" id="JACHNU010000013">
    <property type="protein sequence ID" value="MBB4665233.1"/>
    <property type="molecule type" value="Genomic_DNA"/>
</dbReference>
<evidence type="ECO:0000259" key="7">
    <source>
        <dbReference type="PROSITE" id="PS50112"/>
    </source>
</evidence>
<dbReference type="InterPro" id="IPR000014">
    <property type="entry name" value="PAS"/>
</dbReference>
<evidence type="ECO:0000313" key="12">
    <source>
        <dbReference type="Proteomes" id="UP000585272"/>
    </source>
</evidence>
<dbReference type="PROSITE" id="PS50113">
    <property type="entry name" value="PAC"/>
    <property type="match status" value="2"/>
</dbReference>
<keyword evidence="3 6" id="KW-1133">Transmembrane helix</keyword>
<feature type="domain" description="EAL" evidence="9">
    <location>
        <begin position="749"/>
        <end position="1001"/>
    </location>
</feature>
<feature type="coiled-coil region" evidence="5">
    <location>
        <begin position="294"/>
        <end position="321"/>
    </location>
</feature>
<evidence type="ECO:0000313" key="11">
    <source>
        <dbReference type="EMBL" id="MBB4665233.1"/>
    </source>
</evidence>
<dbReference type="InterPro" id="IPR000700">
    <property type="entry name" value="PAS-assoc_C"/>
</dbReference>
<dbReference type="Pfam" id="PF03924">
    <property type="entry name" value="CHASE"/>
    <property type="match status" value="1"/>
</dbReference>
<dbReference type="SMART" id="SM00086">
    <property type="entry name" value="PAC"/>
    <property type="match status" value="2"/>
</dbReference>
<dbReference type="PANTHER" id="PTHR44757:SF2">
    <property type="entry name" value="BIOFILM ARCHITECTURE MAINTENANCE PROTEIN MBAA"/>
    <property type="match status" value="1"/>
</dbReference>
<evidence type="ECO:0000259" key="9">
    <source>
        <dbReference type="PROSITE" id="PS50883"/>
    </source>
</evidence>
<accession>A0A840IM54</accession>
<evidence type="ECO:0000256" key="1">
    <source>
        <dbReference type="ARBA" id="ARBA00004370"/>
    </source>
</evidence>
<dbReference type="InterPro" id="IPR035965">
    <property type="entry name" value="PAS-like_dom_sf"/>
</dbReference>
<feature type="domain" description="PAS" evidence="7">
    <location>
        <begin position="311"/>
        <end position="381"/>
    </location>
</feature>
<dbReference type="InterPro" id="IPR013655">
    <property type="entry name" value="PAS_fold_3"/>
</dbReference>
<dbReference type="PROSITE" id="PS51257">
    <property type="entry name" value="PROKAR_LIPOPROTEIN"/>
    <property type="match status" value="1"/>
</dbReference>
<proteinExistence type="predicted"/>
<dbReference type="GO" id="GO:0003824">
    <property type="term" value="F:catalytic activity"/>
    <property type="evidence" value="ECO:0007669"/>
    <property type="project" value="UniProtKB-ARBA"/>
</dbReference>
<dbReference type="Pfam" id="PF00989">
    <property type="entry name" value="PAS"/>
    <property type="match status" value="1"/>
</dbReference>
<dbReference type="PROSITE" id="PS50887">
    <property type="entry name" value="GGDEF"/>
    <property type="match status" value="1"/>
</dbReference>
<evidence type="ECO:0000256" key="3">
    <source>
        <dbReference type="ARBA" id="ARBA00022989"/>
    </source>
</evidence>
<dbReference type="Pfam" id="PF00990">
    <property type="entry name" value="GGDEF"/>
    <property type="match status" value="1"/>
</dbReference>
<keyword evidence="5" id="KW-0175">Coiled coil</keyword>
<comment type="caution">
    <text evidence="11">The sequence shown here is derived from an EMBL/GenBank/DDBJ whole genome shotgun (WGS) entry which is preliminary data.</text>
</comment>
<dbReference type="InterPro" id="IPR042240">
    <property type="entry name" value="CHASE_sf"/>
</dbReference>
<comment type="subcellular location">
    <subcellularLocation>
        <location evidence="1">Membrane</location>
    </subcellularLocation>
</comment>
<feature type="domain" description="PAC" evidence="8">
    <location>
        <begin position="384"/>
        <end position="437"/>
    </location>
</feature>
<evidence type="ECO:0000256" key="2">
    <source>
        <dbReference type="ARBA" id="ARBA00022692"/>
    </source>
</evidence>
<dbReference type="CDD" id="cd01949">
    <property type="entry name" value="GGDEF"/>
    <property type="match status" value="1"/>
</dbReference>
<evidence type="ECO:0000259" key="10">
    <source>
        <dbReference type="PROSITE" id="PS50887"/>
    </source>
</evidence>
<dbReference type="Pfam" id="PF08447">
    <property type="entry name" value="PAS_3"/>
    <property type="match status" value="1"/>
</dbReference>
<dbReference type="GO" id="GO:0006355">
    <property type="term" value="P:regulation of DNA-templated transcription"/>
    <property type="evidence" value="ECO:0007669"/>
    <property type="project" value="InterPro"/>
</dbReference>
<evidence type="ECO:0000256" key="6">
    <source>
        <dbReference type="SAM" id="Phobius"/>
    </source>
</evidence>
<dbReference type="SUPFAM" id="SSF141868">
    <property type="entry name" value="EAL domain-like"/>
    <property type="match status" value="1"/>
</dbReference>
<dbReference type="Gene3D" id="3.30.450.20">
    <property type="entry name" value="PAS domain"/>
    <property type="match status" value="2"/>
</dbReference>
<dbReference type="SMART" id="SM00052">
    <property type="entry name" value="EAL"/>
    <property type="match status" value="1"/>
</dbReference>